<dbReference type="GO" id="GO:0007165">
    <property type="term" value="P:signal transduction"/>
    <property type="evidence" value="ECO:0007669"/>
    <property type="project" value="InterPro"/>
</dbReference>
<dbReference type="OrthoDB" id="1426235at2"/>
<gene>
    <name evidence="2" type="ORF">KDK_05610</name>
</gene>
<dbReference type="InterPro" id="IPR035897">
    <property type="entry name" value="Toll_tir_struct_dom_sf"/>
</dbReference>
<organism evidence="2 3">
    <name type="scientific">Dictyobacter kobayashii</name>
    <dbReference type="NCBI Taxonomy" id="2014872"/>
    <lineage>
        <taxon>Bacteria</taxon>
        <taxon>Bacillati</taxon>
        <taxon>Chloroflexota</taxon>
        <taxon>Ktedonobacteria</taxon>
        <taxon>Ktedonobacterales</taxon>
        <taxon>Dictyobacteraceae</taxon>
        <taxon>Dictyobacter</taxon>
    </lineage>
</organism>
<feature type="domain" description="TIR" evidence="1">
    <location>
        <begin position="8"/>
        <end position="127"/>
    </location>
</feature>
<dbReference type="EMBL" id="BIFS01000001">
    <property type="protein sequence ID" value="GCE16761.1"/>
    <property type="molecule type" value="Genomic_DNA"/>
</dbReference>
<evidence type="ECO:0000259" key="1">
    <source>
        <dbReference type="PROSITE" id="PS50104"/>
    </source>
</evidence>
<dbReference type="AlphaFoldDB" id="A0A402ACF0"/>
<dbReference type="Gene3D" id="3.40.50.10140">
    <property type="entry name" value="Toll/interleukin-1 receptor homology (TIR) domain"/>
    <property type="match status" value="1"/>
</dbReference>
<accession>A0A402ACF0</accession>
<dbReference type="RefSeq" id="WP_126548593.1">
    <property type="nucleotide sequence ID" value="NZ_BIFS01000001.1"/>
</dbReference>
<proteinExistence type="predicted"/>
<dbReference type="Pfam" id="PF13676">
    <property type="entry name" value="TIR_2"/>
    <property type="match status" value="1"/>
</dbReference>
<dbReference type="SUPFAM" id="SSF52200">
    <property type="entry name" value="Toll/Interleukin receptor TIR domain"/>
    <property type="match status" value="1"/>
</dbReference>
<comment type="caution">
    <text evidence="2">The sequence shown here is derived from an EMBL/GenBank/DDBJ whole genome shotgun (WGS) entry which is preliminary data.</text>
</comment>
<keyword evidence="3" id="KW-1185">Reference proteome</keyword>
<dbReference type="Proteomes" id="UP000287188">
    <property type="component" value="Unassembled WGS sequence"/>
</dbReference>
<evidence type="ECO:0000313" key="2">
    <source>
        <dbReference type="EMBL" id="GCE16761.1"/>
    </source>
</evidence>
<protein>
    <recommendedName>
        <fullName evidence="1">TIR domain-containing protein</fullName>
    </recommendedName>
</protein>
<dbReference type="PROSITE" id="PS50104">
    <property type="entry name" value="TIR"/>
    <property type="match status" value="1"/>
</dbReference>
<reference evidence="3" key="1">
    <citation type="submission" date="2018-12" db="EMBL/GenBank/DDBJ databases">
        <title>Tengunoibacter tsumagoiensis gen. nov., sp. nov., Dictyobacter kobayashii sp. nov., D. alpinus sp. nov., and D. joshuensis sp. nov. and description of Dictyobacteraceae fam. nov. within the order Ktedonobacterales isolated from Tengu-no-mugimeshi.</title>
        <authorList>
            <person name="Wang C.M."/>
            <person name="Zheng Y."/>
            <person name="Sakai Y."/>
            <person name="Toyoda A."/>
            <person name="Minakuchi Y."/>
            <person name="Abe K."/>
            <person name="Yokota A."/>
            <person name="Yabe S."/>
        </authorList>
    </citation>
    <scope>NUCLEOTIDE SEQUENCE [LARGE SCALE GENOMIC DNA]</scope>
    <source>
        <strain evidence="3">Uno11</strain>
    </source>
</reference>
<evidence type="ECO:0000313" key="3">
    <source>
        <dbReference type="Proteomes" id="UP000287188"/>
    </source>
</evidence>
<sequence length="127" mass="14800">MKHQSRQVTLSVYYSYASSDEYLCNQLSKHLAPLVHIGIVKEWFEYLITPGKNYAEEKRHALEASNLILLLISSDYLASDECFREMRFALEHHRRDKVQVVPIILRPCLWDVTLLLAYTACLAMVKQ</sequence>
<name>A0A402ACF0_9CHLR</name>
<dbReference type="InterPro" id="IPR000157">
    <property type="entry name" value="TIR_dom"/>
</dbReference>